<organism evidence="8">
    <name type="scientific">Corethron hystrix</name>
    <dbReference type="NCBI Taxonomy" id="216773"/>
    <lineage>
        <taxon>Eukaryota</taxon>
        <taxon>Sar</taxon>
        <taxon>Stramenopiles</taxon>
        <taxon>Ochrophyta</taxon>
        <taxon>Bacillariophyta</taxon>
        <taxon>Coscinodiscophyceae</taxon>
        <taxon>Corethrophycidae</taxon>
        <taxon>Corethrales</taxon>
        <taxon>Corethraceae</taxon>
        <taxon>Corethron</taxon>
    </lineage>
</organism>
<gene>
    <name evidence="8" type="ORF">CHYS00102_LOCUS18919</name>
</gene>
<evidence type="ECO:0000313" key="8">
    <source>
        <dbReference type="EMBL" id="CAD8891713.1"/>
    </source>
</evidence>
<accession>A0A7S1BNN0</accession>
<proteinExistence type="inferred from homology"/>
<dbReference type="GO" id="GO:0005886">
    <property type="term" value="C:plasma membrane"/>
    <property type="evidence" value="ECO:0007669"/>
    <property type="project" value="UniProtKB-SubCell"/>
</dbReference>
<feature type="transmembrane region" description="Helical" evidence="6">
    <location>
        <begin position="99"/>
        <end position="118"/>
    </location>
</feature>
<evidence type="ECO:0000256" key="1">
    <source>
        <dbReference type="ARBA" id="ARBA00004141"/>
    </source>
</evidence>
<feature type="signal peptide" evidence="7">
    <location>
        <begin position="1"/>
        <end position="20"/>
    </location>
</feature>
<comment type="similarity">
    <text evidence="2 6">Belongs to the CTL (choline transporter-like) family.</text>
</comment>
<evidence type="ECO:0000256" key="6">
    <source>
        <dbReference type="RuleBase" id="RU368066"/>
    </source>
</evidence>
<feature type="transmembrane region" description="Helical" evidence="6">
    <location>
        <begin position="130"/>
        <end position="156"/>
    </location>
</feature>
<keyword evidence="3 6" id="KW-0812">Transmembrane</keyword>
<reference evidence="8" key="1">
    <citation type="submission" date="2021-01" db="EMBL/GenBank/DDBJ databases">
        <authorList>
            <person name="Corre E."/>
            <person name="Pelletier E."/>
            <person name="Niang G."/>
            <person name="Scheremetjew M."/>
            <person name="Finn R."/>
            <person name="Kale V."/>
            <person name="Holt S."/>
            <person name="Cochrane G."/>
            <person name="Meng A."/>
            <person name="Brown T."/>
            <person name="Cohen L."/>
        </authorList>
    </citation>
    <scope>NUCLEOTIDE SEQUENCE</scope>
    <source>
        <strain evidence="8">308</strain>
    </source>
</reference>
<dbReference type="InterPro" id="IPR007603">
    <property type="entry name" value="Choline_transptr-like"/>
</dbReference>
<evidence type="ECO:0000256" key="7">
    <source>
        <dbReference type="SAM" id="SignalP"/>
    </source>
</evidence>
<evidence type="ECO:0000256" key="2">
    <source>
        <dbReference type="ARBA" id="ARBA00007168"/>
    </source>
</evidence>
<keyword evidence="5 6" id="KW-0472">Membrane</keyword>
<evidence type="ECO:0000256" key="3">
    <source>
        <dbReference type="ARBA" id="ARBA00022692"/>
    </source>
</evidence>
<comment type="function">
    <text evidence="6">Choline transporter.</text>
</comment>
<dbReference type="Pfam" id="PF04515">
    <property type="entry name" value="Choline_transpo"/>
    <property type="match status" value="1"/>
</dbReference>
<evidence type="ECO:0000256" key="5">
    <source>
        <dbReference type="ARBA" id="ARBA00023136"/>
    </source>
</evidence>
<evidence type="ECO:0000256" key="4">
    <source>
        <dbReference type="ARBA" id="ARBA00022989"/>
    </source>
</evidence>
<dbReference type="EMBL" id="HBFR01026283">
    <property type="protein sequence ID" value="CAD8891713.1"/>
    <property type="molecule type" value="Transcribed_RNA"/>
</dbReference>
<sequence length="199" mass="22129">MTYSFGSVCFGSLLAAIVEALKKLVQMERNENNDCQVLLCLIQCILQILEDIIEYFNKWAMVYVGLYGFGYLDAGKNVIALFKARGWTTVITDDLGSRAISFLALVLSLFIGGLGLVLQKLNPDLYQESLWDGGFLAFLTCFIISYIVILVIFGVVDSALNAVIVCYAEAPAEFQANHAVLSDKMRDAWLQIYPELQIS</sequence>
<comment type="caution">
    <text evidence="6">Lacks conserved residue(s) required for the propagation of feature annotation.</text>
</comment>
<dbReference type="PANTHER" id="PTHR12385">
    <property type="entry name" value="CHOLINE TRANSPORTER-LIKE (SLC FAMILY 44)"/>
    <property type="match status" value="1"/>
</dbReference>
<keyword evidence="4 6" id="KW-1133">Transmembrane helix</keyword>
<feature type="chain" id="PRO_5031394831" description="Choline transporter-like protein" evidence="7">
    <location>
        <begin position="21"/>
        <end position="199"/>
    </location>
</feature>
<dbReference type="GO" id="GO:0022857">
    <property type="term" value="F:transmembrane transporter activity"/>
    <property type="evidence" value="ECO:0007669"/>
    <property type="project" value="UniProtKB-UniRule"/>
</dbReference>
<keyword evidence="7" id="KW-0732">Signal</keyword>
<protein>
    <recommendedName>
        <fullName evidence="6">Choline transporter-like protein</fullName>
    </recommendedName>
</protein>
<dbReference type="AlphaFoldDB" id="A0A7S1BNN0"/>
<comment type="subcellular location">
    <subcellularLocation>
        <location evidence="6">Cell membrane</location>
        <topology evidence="6">Multi-pass membrane protein</topology>
    </subcellularLocation>
    <subcellularLocation>
        <location evidence="1">Membrane</location>
        <topology evidence="1">Multi-pass membrane protein</topology>
    </subcellularLocation>
</comment>
<name>A0A7S1BNN0_9STRA</name>
<dbReference type="PANTHER" id="PTHR12385:SF4">
    <property type="entry name" value="PROTEIN PNS1"/>
    <property type="match status" value="1"/>
</dbReference>